<dbReference type="EMBL" id="JAKKPZ010000009">
    <property type="protein sequence ID" value="KAI1717358.1"/>
    <property type="molecule type" value="Genomic_DNA"/>
</dbReference>
<dbReference type="SMART" id="SM00322">
    <property type="entry name" value="KH"/>
    <property type="match status" value="1"/>
</dbReference>
<evidence type="ECO:0000256" key="2">
    <source>
        <dbReference type="ARBA" id="ARBA00022884"/>
    </source>
</evidence>
<dbReference type="GO" id="GO:0043186">
    <property type="term" value="C:P granule"/>
    <property type="evidence" value="ECO:0007669"/>
    <property type="project" value="UniProtKB-ARBA"/>
</dbReference>
<dbReference type="Pfam" id="PF16544">
    <property type="entry name" value="STAR_dimer"/>
    <property type="match status" value="1"/>
</dbReference>
<evidence type="ECO:0000256" key="1">
    <source>
        <dbReference type="ARBA" id="ARBA00022473"/>
    </source>
</evidence>
<keyword evidence="2" id="KW-0694">RNA-binding</keyword>
<feature type="compositionally biased region" description="Low complexity" evidence="3">
    <location>
        <begin position="14"/>
        <end position="28"/>
    </location>
</feature>
<keyword evidence="1" id="KW-0217">Developmental protein</keyword>
<evidence type="ECO:0000313" key="6">
    <source>
        <dbReference type="Proteomes" id="UP001201812"/>
    </source>
</evidence>
<accession>A0AAD4R5H8</accession>
<gene>
    <name evidence="5" type="ORF">DdX_07101</name>
</gene>
<dbReference type="Pfam" id="PF22675">
    <property type="entry name" value="KH-I_KHDC4-BBP"/>
    <property type="match status" value="1"/>
</dbReference>
<protein>
    <submittedName>
        <fullName evidence="5">Homodimerization region of STAR domain protein domain-containing protein</fullName>
    </submittedName>
</protein>
<dbReference type="InterPro" id="IPR004087">
    <property type="entry name" value="KH_dom"/>
</dbReference>
<evidence type="ECO:0000256" key="3">
    <source>
        <dbReference type="SAM" id="MobiDB-lite"/>
    </source>
</evidence>
<feature type="domain" description="K Homology" evidence="4">
    <location>
        <begin position="112"/>
        <end position="208"/>
    </location>
</feature>
<feature type="compositionally biased region" description="Basic and acidic residues" evidence="3">
    <location>
        <begin position="1"/>
        <end position="13"/>
    </location>
</feature>
<dbReference type="PANTHER" id="PTHR11208:SF125">
    <property type="entry name" value="KH DOMAIN-CONTAINING RNA-BINDING PROTEIN QKI"/>
    <property type="match status" value="1"/>
</dbReference>
<dbReference type="GO" id="GO:0048024">
    <property type="term" value="P:regulation of mRNA splicing, via spliceosome"/>
    <property type="evidence" value="ECO:0007669"/>
    <property type="project" value="TreeGrafter"/>
</dbReference>
<dbReference type="CDD" id="cd22465">
    <property type="entry name" value="KH-I_Hqk"/>
    <property type="match status" value="1"/>
</dbReference>
<comment type="caution">
    <text evidence="5">The sequence shown here is derived from an EMBL/GenBank/DDBJ whole genome shotgun (WGS) entry which is preliminary data.</text>
</comment>
<dbReference type="PANTHER" id="PTHR11208">
    <property type="entry name" value="RNA-BINDING PROTEIN RELATED"/>
    <property type="match status" value="1"/>
</dbReference>
<dbReference type="InterPro" id="IPR055256">
    <property type="entry name" value="KH_1_KHDC4/BBP-like"/>
</dbReference>
<dbReference type="SUPFAM" id="SSF54791">
    <property type="entry name" value="Eukaryotic type KH-domain (KH-domain type I)"/>
    <property type="match status" value="1"/>
</dbReference>
<keyword evidence="6" id="KW-1185">Reference proteome</keyword>
<dbReference type="InterPro" id="IPR032377">
    <property type="entry name" value="STAR_dimer"/>
</dbReference>
<evidence type="ECO:0000313" key="5">
    <source>
        <dbReference type="EMBL" id="KAI1717358.1"/>
    </source>
</evidence>
<name>A0AAD4R5H8_9BILA</name>
<feature type="compositionally biased region" description="Polar residues" evidence="3">
    <location>
        <begin position="29"/>
        <end position="45"/>
    </location>
</feature>
<reference evidence="5" key="1">
    <citation type="submission" date="2022-01" db="EMBL/GenBank/DDBJ databases">
        <title>Genome Sequence Resource for Two Populations of Ditylenchus destructor, the Migratory Endoparasitic Phytonematode.</title>
        <authorList>
            <person name="Zhang H."/>
            <person name="Lin R."/>
            <person name="Xie B."/>
        </authorList>
    </citation>
    <scope>NUCLEOTIDE SEQUENCE</scope>
    <source>
        <strain evidence="5">BazhouSP</strain>
    </source>
</reference>
<dbReference type="AlphaFoldDB" id="A0AAD4R5H8"/>
<dbReference type="GO" id="GO:0005634">
    <property type="term" value="C:nucleus"/>
    <property type="evidence" value="ECO:0007669"/>
    <property type="project" value="TreeGrafter"/>
</dbReference>
<dbReference type="FunFam" id="3.30.1370.10:FF:000028">
    <property type="entry name" value="protein quaking isoform X2"/>
    <property type="match status" value="1"/>
</dbReference>
<dbReference type="Gene3D" id="3.30.1370.10">
    <property type="entry name" value="K Homology domain, type 1"/>
    <property type="match status" value="1"/>
</dbReference>
<dbReference type="InterPro" id="IPR045071">
    <property type="entry name" value="BBP-like"/>
</dbReference>
<evidence type="ECO:0000259" key="4">
    <source>
        <dbReference type="SMART" id="SM00322"/>
    </source>
</evidence>
<dbReference type="GO" id="GO:0003729">
    <property type="term" value="F:mRNA binding"/>
    <property type="evidence" value="ECO:0007669"/>
    <property type="project" value="TreeGrafter"/>
</dbReference>
<dbReference type="GO" id="GO:0003727">
    <property type="term" value="F:single-stranded RNA binding"/>
    <property type="evidence" value="ECO:0007669"/>
    <property type="project" value="UniProtKB-ARBA"/>
</dbReference>
<dbReference type="Proteomes" id="UP001201812">
    <property type="component" value="Unassembled WGS sequence"/>
</dbReference>
<organism evidence="5 6">
    <name type="scientific">Ditylenchus destructor</name>
    <dbReference type="NCBI Taxonomy" id="166010"/>
    <lineage>
        <taxon>Eukaryota</taxon>
        <taxon>Metazoa</taxon>
        <taxon>Ecdysozoa</taxon>
        <taxon>Nematoda</taxon>
        <taxon>Chromadorea</taxon>
        <taxon>Rhabditida</taxon>
        <taxon>Tylenchina</taxon>
        <taxon>Tylenchomorpha</taxon>
        <taxon>Sphaerularioidea</taxon>
        <taxon>Anguinidae</taxon>
        <taxon>Anguininae</taxon>
        <taxon>Ditylenchus</taxon>
    </lineage>
</organism>
<feature type="region of interest" description="Disordered" evidence="3">
    <location>
        <begin position="1"/>
        <end position="47"/>
    </location>
</feature>
<dbReference type="Gene3D" id="1.20.5.4010">
    <property type="match status" value="1"/>
</dbReference>
<dbReference type="InterPro" id="IPR036612">
    <property type="entry name" value="KH_dom_type_1_sf"/>
</dbReference>
<proteinExistence type="predicted"/>
<dbReference type="FunFam" id="1.20.5.4010:FF:000002">
    <property type="entry name" value="Held out wings, isoform D"/>
    <property type="match status" value="1"/>
</dbReference>
<sequence>MGEPLGENHRESGVDGSQSSASSDHNGSCNGTMNGNPSSNASAHLNVNKPAPDLDYLTQLLKDKKQLAAFPNVFGHVERLLDDEINRVRVTIFQCEFTREPLQLPEPVGEIITKQEKVFVPVKAYPEYNFVGRILGPRGMTAKQLEAETGCKIMVRGKGSMRDKKKEDMNRGKPNWEHLSEELHVLIQCEDTPNRVEVKIARAVEEVKKLLVPSPEGEDDLKKKQLMELAIINGTYRNSAAQNPNAVNQQAALAAALNGSKAGFLQLDQRLLTPTLSMPSVTAIRSPGLAGAPLIMQPTSAHLVSTPRSASGVTTSTANSTNNTSAAMAAAQAQAALALHLGALNGTHNSLAAQNGVFGNVPTSTMDYQQLLLNSMQYDPNVLAQVSALQQQQHQQQQLAAAMLQFPGATAGGLLTDPYGAGGMDLAHAGSILSQQRRFLGQSRDHPYGSAKRDGN</sequence>